<dbReference type="Gene3D" id="3.40.50.1460">
    <property type="match status" value="1"/>
</dbReference>
<dbReference type="RefSeq" id="WP_264320821.1">
    <property type="nucleotide sequence ID" value="NZ_JADEXN010000097.1"/>
</dbReference>
<organism evidence="2 3">
    <name type="scientific">Zarconia navalis LEGE 11467</name>
    <dbReference type="NCBI Taxonomy" id="1828826"/>
    <lineage>
        <taxon>Bacteria</taxon>
        <taxon>Bacillati</taxon>
        <taxon>Cyanobacteriota</taxon>
        <taxon>Cyanophyceae</taxon>
        <taxon>Oscillatoriophycideae</taxon>
        <taxon>Oscillatoriales</taxon>
        <taxon>Oscillatoriales incertae sedis</taxon>
        <taxon>Zarconia</taxon>
        <taxon>Zarconia navalis</taxon>
    </lineage>
</organism>
<feature type="domain" description="Peptidase C14 caspase" evidence="1">
    <location>
        <begin position="5"/>
        <end position="78"/>
    </location>
</feature>
<evidence type="ECO:0000259" key="1">
    <source>
        <dbReference type="Pfam" id="PF00656"/>
    </source>
</evidence>
<comment type="caution">
    <text evidence="2">The sequence shown here is derived from an EMBL/GenBank/DDBJ whole genome shotgun (WGS) entry which is preliminary data.</text>
</comment>
<keyword evidence="3" id="KW-1185">Reference proteome</keyword>
<name>A0A928VXI7_9CYAN</name>
<reference evidence="2" key="1">
    <citation type="submission" date="2020-10" db="EMBL/GenBank/DDBJ databases">
        <authorList>
            <person name="Castelo-Branco R."/>
            <person name="Eusebio N."/>
            <person name="Adriana R."/>
            <person name="Vieira A."/>
            <person name="Brugerolle De Fraissinette N."/>
            <person name="Rezende De Castro R."/>
            <person name="Schneider M.P."/>
            <person name="Vasconcelos V."/>
            <person name="Leao P.N."/>
        </authorList>
    </citation>
    <scope>NUCLEOTIDE SEQUENCE</scope>
    <source>
        <strain evidence="2">LEGE 11467</strain>
    </source>
</reference>
<dbReference type="Pfam" id="PF00656">
    <property type="entry name" value="Peptidase_C14"/>
    <property type="match status" value="1"/>
</dbReference>
<dbReference type="Proteomes" id="UP000621799">
    <property type="component" value="Unassembled WGS sequence"/>
</dbReference>
<evidence type="ECO:0000313" key="2">
    <source>
        <dbReference type="EMBL" id="MBE9040577.1"/>
    </source>
</evidence>
<dbReference type="AlphaFoldDB" id="A0A928VXI7"/>
<dbReference type="EMBL" id="JADEXN010000097">
    <property type="protein sequence ID" value="MBE9040577.1"/>
    <property type="molecule type" value="Genomic_DNA"/>
</dbReference>
<accession>A0A928VXI7</accession>
<protein>
    <submittedName>
        <fullName evidence="2">Caspase family protein</fullName>
    </submittedName>
</protein>
<dbReference type="GO" id="GO:0006508">
    <property type="term" value="P:proteolysis"/>
    <property type="evidence" value="ECO:0007669"/>
    <property type="project" value="InterPro"/>
</dbReference>
<evidence type="ECO:0000313" key="3">
    <source>
        <dbReference type="Proteomes" id="UP000621799"/>
    </source>
</evidence>
<dbReference type="GO" id="GO:0004197">
    <property type="term" value="F:cysteine-type endopeptidase activity"/>
    <property type="evidence" value="ECO:0007669"/>
    <property type="project" value="InterPro"/>
</dbReference>
<sequence>MTAKNWAVAIGINQYDYLSPLDYGQQDARAVGDFLQNEAKFDRILSFTDDAPDKSLRPTRNNLRRVLRQLAKEGKQKANMSAGSKLSWHLNSPVGHLPTIGRVGGGQASFEWLRNRYRGVDIWSALWLVIPRLAECGM</sequence>
<gene>
    <name evidence="2" type="ORF">IQ235_07230</name>
</gene>
<proteinExistence type="predicted"/>
<dbReference type="InterPro" id="IPR011600">
    <property type="entry name" value="Pept_C14_caspase"/>
</dbReference>